<dbReference type="OMA" id="RITTSVC"/>
<name>A0A7J6UL03_PEROL</name>
<sequence>MAASVSSPGVKSSNFNLTKMSERDLLIASFVAKHRLDHQAATAVLLDLTSHDMNVIVAAFEPSLANGADKEALLRRFVQVYFEQKTQAFIGLWGLPEPLTKDVLGRLNYKDRGLVMERFAVDNPDKMDQRGKYRALEALIKRRMDHRITTSVCNWQFDEADRVSAGKLLRTLTLSDLQVILAAFNPDVLPDHEGISRYAILVRTVDIYMSRKVDAFVCYWSLES</sequence>
<dbReference type="EMBL" id="JABANO010002140">
    <property type="protein sequence ID" value="KAF4757867.1"/>
    <property type="molecule type" value="Genomic_DNA"/>
</dbReference>
<proteinExistence type="predicted"/>
<accession>A0A7J6UL03</accession>
<evidence type="ECO:0000313" key="2">
    <source>
        <dbReference type="Proteomes" id="UP000553632"/>
    </source>
</evidence>
<gene>
    <name evidence="1" type="ORF">FOZ63_002265</name>
</gene>
<keyword evidence="2" id="KW-1185">Reference proteome</keyword>
<feature type="non-terminal residue" evidence="1">
    <location>
        <position position="224"/>
    </location>
</feature>
<dbReference type="Proteomes" id="UP000553632">
    <property type="component" value="Unassembled WGS sequence"/>
</dbReference>
<evidence type="ECO:0000313" key="1">
    <source>
        <dbReference type="EMBL" id="KAF4757867.1"/>
    </source>
</evidence>
<comment type="caution">
    <text evidence="1">The sequence shown here is derived from an EMBL/GenBank/DDBJ whole genome shotgun (WGS) entry which is preliminary data.</text>
</comment>
<protein>
    <submittedName>
        <fullName evidence="1">Uncharacterized protein</fullName>
    </submittedName>
</protein>
<organism evidence="1 2">
    <name type="scientific">Perkinsus olseni</name>
    <name type="common">Perkinsus atlanticus</name>
    <dbReference type="NCBI Taxonomy" id="32597"/>
    <lineage>
        <taxon>Eukaryota</taxon>
        <taxon>Sar</taxon>
        <taxon>Alveolata</taxon>
        <taxon>Perkinsozoa</taxon>
        <taxon>Perkinsea</taxon>
        <taxon>Perkinsida</taxon>
        <taxon>Perkinsidae</taxon>
        <taxon>Perkinsus</taxon>
    </lineage>
</organism>
<dbReference type="AlphaFoldDB" id="A0A7J6UL03"/>
<reference evidence="1 2" key="1">
    <citation type="submission" date="2020-04" db="EMBL/GenBank/DDBJ databases">
        <title>Perkinsus olseni comparative genomics.</title>
        <authorList>
            <person name="Bogema D.R."/>
        </authorList>
    </citation>
    <scope>NUCLEOTIDE SEQUENCE [LARGE SCALE GENOMIC DNA]</scope>
    <source>
        <strain evidence="1 2">ATCC PRA-207</strain>
    </source>
</reference>